<name>A0A133Q7E8_9BACT</name>
<dbReference type="SFLD" id="SFLDS00003">
    <property type="entry name" value="Haloacid_Dehalogenase"/>
    <property type="match status" value="1"/>
</dbReference>
<dbReference type="OrthoDB" id="9797415at2"/>
<dbReference type="RefSeq" id="WP_060940724.1">
    <property type="nucleotide sequence ID" value="NZ_CAMXYN010000045.1"/>
</dbReference>
<dbReference type="CDD" id="cd02603">
    <property type="entry name" value="HAD_sEH-N_like"/>
    <property type="match status" value="1"/>
</dbReference>
<comment type="caution">
    <text evidence="1">The sequence shown here is derived from an EMBL/GenBank/DDBJ whole genome shotgun (WGS) entry which is preliminary data.</text>
</comment>
<evidence type="ECO:0000313" key="1">
    <source>
        <dbReference type="EMBL" id="KXA38816.1"/>
    </source>
</evidence>
<dbReference type="PANTHER" id="PTHR43611">
    <property type="entry name" value="ALPHA-D-GLUCOSE 1-PHOSPHATE PHOSPHATASE"/>
    <property type="match status" value="1"/>
</dbReference>
<dbReference type="InterPro" id="IPR036412">
    <property type="entry name" value="HAD-like_sf"/>
</dbReference>
<dbReference type="eggNOG" id="COG1011">
    <property type="taxonomic scope" value="Bacteria"/>
</dbReference>
<reference evidence="2" key="1">
    <citation type="submission" date="2016-01" db="EMBL/GenBank/DDBJ databases">
        <authorList>
            <person name="Mitreva M."/>
            <person name="Pepin K.H."/>
            <person name="Mihindukulasuriya K.A."/>
            <person name="Fulton R."/>
            <person name="Fronick C."/>
            <person name="O'Laughlin M."/>
            <person name="Miner T."/>
            <person name="Herter B."/>
            <person name="Rosa B.A."/>
            <person name="Cordes M."/>
            <person name="Tomlinson C."/>
            <person name="Wollam A."/>
            <person name="Palsikar V.B."/>
            <person name="Mardis E.R."/>
            <person name="Wilson R.K."/>
        </authorList>
    </citation>
    <scope>NUCLEOTIDE SEQUENCE [LARGE SCALE GENOMIC DNA]</scope>
    <source>
        <strain evidence="2">MJR7716</strain>
    </source>
</reference>
<keyword evidence="2" id="KW-1185">Reference proteome</keyword>
<dbReference type="EMBL" id="LRQG01000105">
    <property type="protein sequence ID" value="KXA38816.1"/>
    <property type="molecule type" value="Genomic_DNA"/>
</dbReference>
<dbReference type="Gene3D" id="3.40.50.1000">
    <property type="entry name" value="HAD superfamily/HAD-like"/>
    <property type="match status" value="1"/>
</dbReference>
<keyword evidence="1" id="KW-0378">Hydrolase</keyword>
<sequence length="204" mass="23076">MQKDIKNIIFDLGGVLVGLDGQRCIDAFMKIGGDKIADVIRRHQSESLFFDTEVGNITPAIFCDRIREMSGLDLSNKAILWAWNELLTGIPTQKIIRLLELRKRYNVYLLSNTNDMHWQKCADDFFPFAGHVVADYFDEVFLSYELHQLKPSEAIFKTVLERAGIDAATTLFIDDSAENCASADALGIQAFLNESPDDWLQLPL</sequence>
<organism evidence="1 2">
    <name type="scientific">Prevotella corporis</name>
    <dbReference type="NCBI Taxonomy" id="28128"/>
    <lineage>
        <taxon>Bacteria</taxon>
        <taxon>Pseudomonadati</taxon>
        <taxon>Bacteroidota</taxon>
        <taxon>Bacteroidia</taxon>
        <taxon>Bacteroidales</taxon>
        <taxon>Prevotellaceae</taxon>
        <taxon>Prevotella</taxon>
    </lineage>
</organism>
<protein>
    <submittedName>
        <fullName evidence="1">HAD hydrolase, family IA, variant 3</fullName>
    </submittedName>
</protein>
<dbReference type="InterPro" id="IPR023214">
    <property type="entry name" value="HAD_sf"/>
</dbReference>
<dbReference type="SFLD" id="SFLDG01129">
    <property type="entry name" value="C1.5:_HAD__Beta-PGM__Phosphata"/>
    <property type="match status" value="1"/>
</dbReference>
<dbReference type="STRING" id="28128.HMPREF3226_01448"/>
<dbReference type="GO" id="GO:0016787">
    <property type="term" value="F:hydrolase activity"/>
    <property type="evidence" value="ECO:0007669"/>
    <property type="project" value="UniProtKB-KW"/>
</dbReference>
<dbReference type="PANTHER" id="PTHR43611:SF3">
    <property type="entry name" value="FLAVIN MONONUCLEOTIDE HYDROLASE 1, CHLOROPLATIC"/>
    <property type="match status" value="1"/>
</dbReference>
<dbReference type="PATRIC" id="fig|28128.5.peg.1480"/>
<dbReference type="AlphaFoldDB" id="A0A133Q7E8"/>
<dbReference type="NCBIfam" id="TIGR01509">
    <property type="entry name" value="HAD-SF-IA-v3"/>
    <property type="match status" value="1"/>
</dbReference>
<dbReference type="InterPro" id="IPR006439">
    <property type="entry name" value="HAD-SF_hydro_IA"/>
</dbReference>
<dbReference type="InterPro" id="IPR023198">
    <property type="entry name" value="PGP-like_dom2"/>
</dbReference>
<dbReference type="Gene3D" id="1.10.150.240">
    <property type="entry name" value="Putative phosphatase, domain 2"/>
    <property type="match status" value="1"/>
</dbReference>
<dbReference type="Proteomes" id="UP000070533">
    <property type="component" value="Unassembled WGS sequence"/>
</dbReference>
<gene>
    <name evidence="1" type="ORF">HMPREF3226_01448</name>
</gene>
<accession>A0A133Q7E8</accession>
<evidence type="ECO:0000313" key="2">
    <source>
        <dbReference type="Proteomes" id="UP000070533"/>
    </source>
</evidence>
<dbReference type="Pfam" id="PF00702">
    <property type="entry name" value="Hydrolase"/>
    <property type="match status" value="1"/>
</dbReference>
<proteinExistence type="predicted"/>
<dbReference type="SUPFAM" id="SSF56784">
    <property type="entry name" value="HAD-like"/>
    <property type="match status" value="1"/>
</dbReference>